<proteinExistence type="predicted"/>
<dbReference type="PANTHER" id="PTHR24148:SF79">
    <property type="entry name" value="HETEROKARYON INCOMPATIBILITY DOMAIN-CONTAINING PROTEIN"/>
    <property type="match status" value="1"/>
</dbReference>
<dbReference type="InterPro" id="IPR052895">
    <property type="entry name" value="HetReg/Transcr_Mod"/>
</dbReference>
<organism evidence="2 3">
    <name type="scientific">Epicoccum nigrum</name>
    <name type="common">Soil fungus</name>
    <name type="synonym">Epicoccum purpurascens</name>
    <dbReference type="NCBI Taxonomy" id="105696"/>
    <lineage>
        <taxon>Eukaryota</taxon>
        <taxon>Fungi</taxon>
        <taxon>Dikarya</taxon>
        <taxon>Ascomycota</taxon>
        <taxon>Pezizomycotina</taxon>
        <taxon>Dothideomycetes</taxon>
        <taxon>Pleosporomycetidae</taxon>
        <taxon>Pleosporales</taxon>
        <taxon>Pleosporineae</taxon>
        <taxon>Didymellaceae</taxon>
        <taxon>Epicoccum</taxon>
    </lineage>
</organism>
<evidence type="ECO:0000259" key="1">
    <source>
        <dbReference type="Pfam" id="PF06985"/>
    </source>
</evidence>
<dbReference type="AlphaFoldDB" id="A0A1Y2M8Y6"/>
<dbReference type="PANTHER" id="PTHR24148">
    <property type="entry name" value="ANKYRIN REPEAT DOMAIN-CONTAINING PROTEIN 39 HOMOLOG-RELATED"/>
    <property type="match status" value="1"/>
</dbReference>
<protein>
    <recommendedName>
        <fullName evidence="1">Heterokaryon incompatibility domain-containing protein</fullName>
    </recommendedName>
</protein>
<dbReference type="Pfam" id="PF26639">
    <property type="entry name" value="Het-6_barrel"/>
    <property type="match status" value="1"/>
</dbReference>
<accession>A0A1Y2M8Y6</accession>
<reference evidence="2 3" key="1">
    <citation type="journal article" date="2017" name="Genome Announc.">
        <title>Genome sequence of the saprophytic ascomycete Epicoccum nigrum ICMP 19927 strain isolated from New Zealand.</title>
        <authorList>
            <person name="Fokin M."/>
            <person name="Fleetwood D."/>
            <person name="Weir B.S."/>
            <person name="Villas-Boas S.G."/>
        </authorList>
    </citation>
    <scope>NUCLEOTIDE SEQUENCE [LARGE SCALE GENOMIC DNA]</scope>
    <source>
        <strain evidence="2 3">ICMP 19927</strain>
    </source>
</reference>
<dbReference type="Pfam" id="PF06985">
    <property type="entry name" value="HET"/>
    <property type="match status" value="1"/>
</dbReference>
<sequence length="728" mass="82646">MRLRSLLSHVRLTQNLPFLTGGYAYQPLPTKTSIRLLELIPSKSRGGLQCSLKTFELKDAPSFKALSYTWGRSHTILSPTSTAAKESTAHSVNHRKDARLSDLEDKWDSISRPRRHHILCDGRLLNVTSNLRDALRMLGTAINMPLMSKIPTYYWIDALCVDQSNVMERNIQVAKMGDIFRKAGGVIVWLGRDDEFTADALEVIQKVSAVPESDWSCVEYTSFYDHSAGSQSPRPNLSYKNWLGFIALMNRPWFKRAWVVQEITLGNSPIVVCGTKVFKWEKLSKTLSFIKATKWYHHLHTEKLKHVVEVRKHPGIYKRLLQSKLSLGMAPMFLNETRVAVAPSSSLPEKGTYRVPLTMLLQKHRYAKSTDPRDKVYSLLGLASQAMAPFRTNPAAITPNYSLSVQQVYMATAKAFLTDYRNLTLLSHVEDLSLRRVADLPSWVPDYSVTLEPYPLPYRGKGHWAASGNLPWRMDTYKMGNGLLDVQGYCLDHIDQTSILSDESSDPSASWASVVRLALSLDLQYPVFKDAGHGPSRVEVLWRTLTTDTYAHACPAPSQVGALFIDYILNLQIRHRLTPWSSSEEFQPHHSPLSDSIYPEWRTLLSLEPSESAYSLDVYKKRLTSVVEDMFNGTYSPIGLAQLQHEFDQSGGKKRRLFKTRRRYLGTGSRSLKPGDEVWILHKGRLPFVLRPQQRFGHYRLIGEAFVYGVMHGEALDLDLPLHNITLE</sequence>
<gene>
    <name evidence="2" type="ORF">B5807_02038</name>
</gene>
<evidence type="ECO:0000313" key="2">
    <source>
        <dbReference type="EMBL" id="OSS52550.1"/>
    </source>
</evidence>
<keyword evidence="3" id="KW-1185">Reference proteome</keyword>
<feature type="domain" description="Heterokaryon incompatibility" evidence="1">
    <location>
        <begin position="63"/>
        <end position="262"/>
    </location>
</feature>
<evidence type="ECO:0000313" key="3">
    <source>
        <dbReference type="Proteomes" id="UP000193240"/>
    </source>
</evidence>
<dbReference type="InterPro" id="IPR010730">
    <property type="entry name" value="HET"/>
</dbReference>
<dbReference type="InParanoid" id="A0A1Y2M8Y6"/>
<name>A0A1Y2M8Y6_EPING</name>
<dbReference type="EMBL" id="KZ107839">
    <property type="protein sequence ID" value="OSS52550.1"/>
    <property type="molecule type" value="Genomic_DNA"/>
</dbReference>
<dbReference type="Proteomes" id="UP000193240">
    <property type="component" value="Unassembled WGS sequence"/>
</dbReference>
<dbReference type="OMA" id="LWSAMYD"/>
<dbReference type="STRING" id="105696.A0A1Y2M8Y6"/>